<organism evidence="3 4">
    <name type="scientific">Mytilus coruscus</name>
    <name type="common">Sea mussel</name>
    <dbReference type="NCBI Taxonomy" id="42192"/>
    <lineage>
        <taxon>Eukaryota</taxon>
        <taxon>Metazoa</taxon>
        <taxon>Spiralia</taxon>
        <taxon>Lophotrochozoa</taxon>
        <taxon>Mollusca</taxon>
        <taxon>Bivalvia</taxon>
        <taxon>Autobranchia</taxon>
        <taxon>Pteriomorphia</taxon>
        <taxon>Mytilida</taxon>
        <taxon>Mytiloidea</taxon>
        <taxon>Mytilidae</taxon>
        <taxon>Mytilinae</taxon>
        <taxon>Mytilus</taxon>
    </lineage>
</organism>
<evidence type="ECO:0000313" key="3">
    <source>
        <dbReference type="EMBL" id="CAC5397309.1"/>
    </source>
</evidence>
<evidence type="ECO:0000259" key="2">
    <source>
        <dbReference type="PROSITE" id="PS50097"/>
    </source>
</evidence>
<feature type="compositionally biased region" description="Polar residues" evidence="1">
    <location>
        <begin position="8"/>
        <end position="17"/>
    </location>
</feature>
<feature type="region of interest" description="Disordered" evidence="1">
    <location>
        <begin position="1"/>
        <end position="45"/>
    </location>
</feature>
<dbReference type="OrthoDB" id="6161449at2759"/>
<feature type="compositionally biased region" description="Acidic residues" evidence="1">
    <location>
        <begin position="36"/>
        <end position="45"/>
    </location>
</feature>
<dbReference type="SUPFAM" id="SSF54695">
    <property type="entry name" value="POZ domain"/>
    <property type="match status" value="1"/>
</dbReference>
<sequence length="284" mass="32691">MDLRPRMKNSNTESLRTQMEKKSPRSVSDGLNIDDKIEDEDTLKEEDPLEELTSHERDLASPFTKQNVGLVFGNSKLYVQKELLIAVSPVFKAMFSSSFLEGSGKEVPLPGKKLSHFVLFLRYLAPGFDDELSEDIVHHMLPLADEYQTDDLKKRIEEFLVKGVLSESDSITSEQIILDILEAEMYKLSDYLNASIAVASRKKFHSLTKSPKFEEISQITQRKISFKRWSDIDKIFDKAVKVNPRFLAYQENRKHGYSFGVVPKQYEIDIKDVGEQLKPYMKEN</sequence>
<dbReference type="Pfam" id="PF00651">
    <property type="entry name" value="BTB"/>
    <property type="match status" value="1"/>
</dbReference>
<dbReference type="PANTHER" id="PTHR22744:SF17">
    <property type="entry name" value="BTB DOMAIN-CONTAINING PROTEIN"/>
    <property type="match status" value="1"/>
</dbReference>
<dbReference type="AlphaFoldDB" id="A0A6J8CPI7"/>
<dbReference type="Proteomes" id="UP000507470">
    <property type="component" value="Unassembled WGS sequence"/>
</dbReference>
<dbReference type="SMART" id="SM00225">
    <property type="entry name" value="BTB"/>
    <property type="match status" value="1"/>
</dbReference>
<dbReference type="PROSITE" id="PS50097">
    <property type="entry name" value="BTB"/>
    <property type="match status" value="1"/>
</dbReference>
<dbReference type="PANTHER" id="PTHR22744">
    <property type="entry name" value="HELIX LOOP HELIX PROTEIN 21-RELATED"/>
    <property type="match status" value="1"/>
</dbReference>
<dbReference type="InterPro" id="IPR011333">
    <property type="entry name" value="SKP1/BTB/POZ_sf"/>
</dbReference>
<name>A0A6J8CPI7_MYTCO</name>
<accession>A0A6J8CPI7</accession>
<proteinExistence type="predicted"/>
<gene>
    <name evidence="3" type="ORF">MCOR_31759</name>
</gene>
<dbReference type="Gene3D" id="3.30.710.10">
    <property type="entry name" value="Potassium Channel Kv1.1, Chain A"/>
    <property type="match status" value="1"/>
</dbReference>
<dbReference type="InterPro" id="IPR000210">
    <property type="entry name" value="BTB/POZ_dom"/>
</dbReference>
<dbReference type="EMBL" id="CACVKT020005675">
    <property type="protein sequence ID" value="CAC5397309.1"/>
    <property type="molecule type" value="Genomic_DNA"/>
</dbReference>
<feature type="domain" description="BTB" evidence="2">
    <location>
        <begin position="66"/>
        <end position="127"/>
    </location>
</feature>
<keyword evidence="4" id="KW-1185">Reference proteome</keyword>
<protein>
    <recommendedName>
        <fullName evidence="2">BTB domain-containing protein</fullName>
    </recommendedName>
</protein>
<reference evidence="3 4" key="1">
    <citation type="submission" date="2020-06" db="EMBL/GenBank/DDBJ databases">
        <authorList>
            <person name="Li R."/>
            <person name="Bekaert M."/>
        </authorList>
    </citation>
    <scope>NUCLEOTIDE SEQUENCE [LARGE SCALE GENOMIC DNA]</scope>
    <source>
        <strain evidence="4">wild</strain>
    </source>
</reference>
<evidence type="ECO:0000256" key="1">
    <source>
        <dbReference type="SAM" id="MobiDB-lite"/>
    </source>
</evidence>
<evidence type="ECO:0000313" key="4">
    <source>
        <dbReference type="Proteomes" id="UP000507470"/>
    </source>
</evidence>